<reference evidence="2" key="1">
    <citation type="journal article" date="2019" name="Int. J. Syst. Evol. Microbiol.">
        <title>The Global Catalogue of Microorganisms (GCM) 10K type strain sequencing project: providing services to taxonomists for standard genome sequencing and annotation.</title>
        <authorList>
            <consortium name="The Broad Institute Genomics Platform"/>
            <consortium name="The Broad Institute Genome Sequencing Center for Infectious Disease"/>
            <person name="Wu L."/>
            <person name="Ma J."/>
        </authorList>
    </citation>
    <scope>NUCLEOTIDE SEQUENCE [LARGE SCALE GENOMIC DNA]</scope>
    <source>
        <strain evidence="2">CCUG 54518</strain>
    </source>
</reference>
<dbReference type="EMBL" id="JBHTBX010000015">
    <property type="protein sequence ID" value="MFC7436231.1"/>
    <property type="molecule type" value="Genomic_DNA"/>
</dbReference>
<proteinExistence type="predicted"/>
<evidence type="ECO:0000313" key="1">
    <source>
        <dbReference type="EMBL" id="MFC7436231.1"/>
    </source>
</evidence>
<keyword evidence="2" id="KW-1185">Reference proteome</keyword>
<dbReference type="RefSeq" id="WP_382259728.1">
    <property type="nucleotide sequence ID" value="NZ_JBHTBX010000015.1"/>
</dbReference>
<comment type="caution">
    <text evidence="1">The sequence shown here is derived from an EMBL/GenBank/DDBJ whole genome shotgun (WGS) entry which is preliminary data.</text>
</comment>
<dbReference type="Proteomes" id="UP001596495">
    <property type="component" value="Unassembled WGS sequence"/>
</dbReference>
<accession>A0ABW2RDT6</accession>
<sequence length="111" mass="12780">MEQQDDELIRDVVESFRSGMPTISKMYKLPYFSARALAEDIVLDHKLCKSIEAALGERLVVVDGIPEPLAWPQSMAIEKLCQADPLLRERDPSWQQTYCDEHALERYLDPD</sequence>
<gene>
    <name evidence="1" type="ORF">ACFQNJ_17115</name>
</gene>
<protein>
    <submittedName>
        <fullName evidence="1">Uncharacterized protein</fullName>
    </submittedName>
</protein>
<name>A0ABW2RDT6_9BURK</name>
<organism evidence="1 2">
    <name type="scientific">Hydrogenophaga bisanensis</name>
    <dbReference type="NCBI Taxonomy" id="439611"/>
    <lineage>
        <taxon>Bacteria</taxon>
        <taxon>Pseudomonadati</taxon>
        <taxon>Pseudomonadota</taxon>
        <taxon>Betaproteobacteria</taxon>
        <taxon>Burkholderiales</taxon>
        <taxon>Comamonadaceae</taxon>
        <taxon>Hydrogenophaga</taxon>
    </lineage>
</organism>
<evidence type="ECO:0000313" key="2">
    <source>
        <dbReference type="Proteomes" id="UP001596495"/>
    </source>
</evidence>